<evidence type="ECO:0000256" key="2">
    <source>
        <dbReference type="SAM" id="Phobius"/>
    </source>
</evidence>
<proteinExistence type="predicted"/>
<gene>
    <name evidence="3" type="ORF">SCAR479_01646</name>
</gene>
<keyword evidence="4" id="KW-1185">Reference proteome</keyword>
<reference evidence="3 4" key="1">
    <citation type="submission" date="2024-02" db="EMBL/GenBank/DDBJ databases">
        <title>First draft genome assembly of two strains of Seiridium cardinale.</title>
        <authorList>
            <person name="Emiliani G."/>
            <person name="Scali E."/>
        </authorList>
    </citation>
    <scope>NUCLEOTIDE SEQUENCE [LARGE SCALE GENOMIC DNA]</scope>
    <source>
        <strain evidence="3 4">BM-138-000479</strain>
    </source>
</reference>
<organism evidence="3 4">
    <name type="scientific">Seiridium cardinale</name>
    <dbReference type="NCBI Taxonomy" id="138064"/>
    <lineage>
        <taxon>Eukaryota</taxon>
        <taxon>Fungi</taxon>
        <taxon>Dikarya</taxon>
        <taxon>Ascomycota</taxon>
        <taxon>Pezizomycotina</taxon>
        <taxon>Sordariomycetes</taxon>
        <taxon>Xylariomycetidae</taxon>
        <taxon>Amphisphaeriales</taxon>
        <taxon>Sporocadaceae</taxon>
        <taxon>Seiridium</taxon>
    </lineage>
</organism>
<feature type="region of interest" description="Disordered" evidence="1">
    <location>
        <begin position="88"/>
        <end position="111"/>
    </location>
</feature>
<dbReference type="EMBL" id="JARVKM010000003">
    <property type="protein sequence ID" value="KAK9781775.1"/>
    <property type="molecule type" value="Genomic_DNA"/>
</dbReference>
<protein>
    <submittedName>
        <fullName evidence="3">Uncharacterized protein</fullName>
    </submittedName>
</protein>
<name>A0ABR2Y6K6_9PEZI</name>
<accession>A0ABR2Y6K6</accession>
<evidence type="ECO:0000313" key="3">
    <source>
        <dbReference type="EMBL" id="KAK9781775.1"/>
    </source>
</evidence>
<comment type="caution">
    <text evidence="3">The sequence shown here is derived from an EMBL/GenBank/DDBJ whole genome shotgun (WGS) entry which is preliminary data.</text>
</comment>
<feature type="compositionally biased region" description="Basic residues" evidence="1">
    <location>
        <begin position="88"/>
        <end position="97"/>
    </location>
</feature>
<evidence type="ECO:0000256" key="1">
    <source>
        <dbReference type="SAM" id="MobiDB-lite"/>
    </source>
</evidence>
<dbReference type="Proteomes" id="UP001465668">
    <property type="component" value="Unassembled WGS sequence"/>
</dbReference>
<evidence type="ECO:0000313" key="4">
    <source>
        <dbReference type="Proteomes" id="UP001465668"/>
    </source>
</evidence>
<keyword evidence="2" id="KW-0812">Transmembrane</keyword>
<sequence>MSPVPTSIGAGLLEGTATLTARADATTTAAVNRSEQFAWPPGGKSLPFWLAIFIICPVIMVMVGWSVWECKYGSEGNDDVMQALKDKRKAANKKPTKIRTAQISRPAPVKR</sequence>
<keyword evidence="2" id="KW-1133">Transmembrane helix</keyword>
<feature type="transmembrane region" description="Helical" evidence="2">
    <location>
        <begin position="48"/>
        <end position="68"/>
    </location>
</feature>
<keyword evidence="2" id="KW-0472">Membrane</keyword>